<proteinExistence type="predicted"/>
<comment type="caution">
    <text evidence="2">The sequence shown here is derived from an EMBL/GenBank/DDBJ whole genome shotgun (WGS) entry which is preliminary data.</text>
</comment>
<reference evidence="2" key="2">
    <citation type="submission" date="2021-04" db="EMBL/GenBank/DDBJ databases">
        <authorList>
            <person name="Gilroy R."/>
        </authorList>
    </citation>
    <scope>NUCLEOTIDE SEQUENCE</scope>
    <source>
        <strain evidence="2">14975</strain>
    </source>
</reference>
<feature type="region of interest" description="Disordered" evidence="1">
    <location>
        <begin position="63"/>
        <end position="113"/>
    </location>
</feature>
<name>A0A9D1VCZ1_9BACT</name>
<dbReference type="EMBL" id="DXFQ01000149">
    <property type="protein sequence ID" value="HIX20515.1"/>
    <property type="molecule type" value="Genomic_DNA"/>
</dbReference>
<dbReference type="AlphaFoldDB" id="A0A9D1VCZ1"/>
<gene>
    <name evidence="2" type="ORF">H9862_07955</name>
</gene>
<accession>A0A9D1VCZ1</accession>
<sequence length="113" mass="12877">MRYALALALLLTACHSVRTVYDEYGNEVKEKEPGKETDIMSSFEERINSGFSLKKNEDGVPEAVSHRVSRYQKDLNSARGTEERYGTSRYSGGGESAFADRHYDGRREYGDRR</sequence>
<evidence type="ECO:0000256" key="1">
    <source>
        <dbReference type="SAM" id="MobiDB-lite"/>
    </source>
</evidence>
<evidence type="ECO:0000313" key="2">
    <source>
        <dbReference type="EMBL" id="HIX20515.1"/>
    </source>
</evidence>
<organism evidence="2 3">
    <name type="scientific">Candidatus Akkermansia intestinigallinarum</name>
    <dbReference type="NCBI Taxonomy" id="2838431"/>
    <lineage>
        <taxon>Bacteria</taxon>
        <taxon>Pseudomonadati</taxon>
        <taxon>Verrucomicrobiota</taxon>
        <taxon>Verrucomicrobiia</taxon>
        <taxon>Verrucomicrobiales</taxon>
        <taxon>Akkermansiaceae</taxon>
        <taxon>Akkermansia</taxon>
    </lineage>
</organism>
<dbReference type="Proteomes" id="UP000823964">
    <property type="component" value="Unassembled WGS sequence"/>
</dbReference>
<evidence type="ECO:0000313" key="3">
    <source>
        <dbReference type="Proteomes" id="UP000823964"/>
    </source>
</evidence>
<feature type="compositionally biased region" description="Basic and acidic residues" evidence="1">
    <location>
        <begin position="98"/>
        <end position="113"/>
    </location>
</feature>
<feature type="non-terminal residue" evidence="2">
    <location>
        <position position="113"/>
    </location>
</feature>
<reference evidence="2" key="1">
    <citation type="journal article" date="2021" name="PeerJ">
        <title>Extensive microbial diversity within the chicken gut microbiome revealed by metagenomics and culture.</title>
        <authorList>
            <person name="Gilroy R."/>
            <person name="Ravi A."/>
            <person name="Getino M."/>
            <person name="Pursley I."/>
            <person name="Horton D.L."/>
            <person name="Alikhan N.F."/>
            <person name="Baker D."/>
            <person name="Gharbi K."/>
            <person name="Hall N."/>
            <person name="Watson M."/>
            <person name="Adriaenssens E.M."/>
            <person name="Foster-Nyarko E."/>
            <person name="Jarju S."/>
            <person name="Secka A."/>
            <person name="Antonio M."/>
            <person name="Oren A."/>
            <person name="Chaudhuri R.R."/>
            <person name="La Ragione R."/>
            <person name="Hildebrand F."/>
            <person name="Pallen M.J."/>
        </authorList>
    </citation>
    <scope>NUCLEOTIDE SEQUENCE</scope>
    <source>
        <strain evidence="2">14975</strain>
    </source>
</reference>
<protein>
    <submittedName>
        <fullName evidence="2">Uncharacterized protein</fullName>
    </submittedName>
</protein>